<dbReference type="PROSITE" id="PS00455">
    <property type="entry name" value="AMP_BINDING"/>
    <property type="match status" value="1"/>
</dbReference>
<dbReference type="RefSeq" id="WP_188478801.1">
    <property type="nucleotide sequence ID" value="NZ_BMFJ01000002.1"/>
</dbReference>
<dbReference type="Pfam" id="PF13193">
    <property type="entry name" value="AMP-binding_C"/>
    <property type="match status" value="1"/>
</dbReference>
<dbReference type="InterPro" id="IPR025110">
    <property type="entry name" value="AMP-bd_C"/>
</dbReference>
<evidence type="ECO:0000313" key="3">
    <source>
        <dbReference type="EMBL" id="GGE41802.1"/>
    </source>
</evidence>
<dbReference type="GO" id="GO:0016878">
    <property type="term" value="F:acid-thiol ligase activity"/>
    <property type="evidence" value="ECO:0007669"/>
    <property type="project" value="UniProtKB-ARBA"/>
</dbReference>
<dbReference type="Gene3D" id="3.30.300.30">
    <property type="match status" value="1"/>
</dbReference>
<proteinExistence type="predicted"/>
<dbReference type="PANTHER" id="PTHR43767">
    <property type="entry name" value="LONG-CHAIN-FATTY-ACID--COA LIGASE"/>
    <property type="match status" value="1"/>
</dbReference>
<reference evidence="4" key="1">
    <citation type="journal article" date="2019" name="Int. J. Syst. Evol. Microbiol.">
        <title>The Global Catalogue of Microorganisms (GCM) 10K type strain sequencing project: providing services to taxonomists for standard genome sequencing and annotation.</title>
        <authorList>
            <consortium name="The Broad Institute Genomics Platform"/>
            <consortium name="The Broad Institute Genome Sequencing Center for Infectious Disease"/>
            <person name="Wu L."/>
            <person name="Ma J."/>
        </authorList>
    </citation>
    <scope>NUCLEOTIDE SEQUENCE [LARGE SCALE GENOMIC DNA]</scope>
    <source>
        <strain evidence="4">CGMCC 1.12664</strain>
    </source>
</reference>
<dbReference type="EMBL" id="BMFJ01000002">
    <property type="protein sequence ID" value="GGE41802.1"/>
    <property type="molecule type" value="Genomic_DNA"/>
</dbReference>
<dbReference type="Pfam" id="PF00501">
    <property type="entry name" value="AMP-binding"/>
    <property type="match status" value="1"/>
</dbReference>
<dbReference type="InterPro" id="IPR045851">
    <property type="entry name" value="AMP-bd_C_sf"/>
</dbReference>
<dbReference type="InterPro" id="IPR000873">
    <property type="entry name" value="AMP-dep_synth/lig_dom"/>
</dbReference>
<sequence>MTPADLFARMTEGSDVVRDVFDRHVAAQGDKLFLYHGDSDTRLSYADVRARTDRMAAGLAAFGVGPGDHVSVHARDALVSALAMFAIWRCGAVFAPVNYNLRGDFLRYQIRDTAPKVLIADAEGVALVQDHRDGLPEFVLAGLGGDVETLNGTGVPQVALAHDDPAAIIYTSGTTGPAKGVKLGHRWINQYCFNARILNTGEDVFHCDLPLYHVGGAFSILARAAWLGSSIGIWDRFSATTFWDRIGSVGASCATLLDVMIPHILSQPASGDRPNTLNKVHIQPYTTRHHEFARRFGVDFMTVGFGQTESGSIFGGVLDEFPDGQGTPPDLWKGLSPESYRATARTIGRPVFDGRTDLPKGMMGAPSGLVEVAALDEDDMPVAAGQVGQLCIRPRYPAMILQEYINKPEATLKVLKNCWFHTGDAVRQLPDSANYVFVDRMGGFFRVRGENVSSFEVESVMLRHPGVRAAAAIPVPAQAGEEDDIAVFLELEDGALPDEAAVRAHAAAEMPPYMRPRHIRFITALPVTPTNKIEKYKLRASLLAELADPAENKETAS</sequence>
<protein>
    <submittedName>
        <fullName evidence="3">ATP-dependent acyl-CoA ligase</fullName>
    </submittedName>
</protein>
<feature type="domain" description="AMP-dependent synthetase/ligase" evidence="1">
    <location>
        <begin position="21"/>
        <end position="393"/>
    </location>
</feature>
<dbReference type="Proteomes" id="UP000612855">
    <property type="component" value="Unassembled WGS sequence"/>
</dbReference>
<keyword evidence="3" id="KW-0436">Ligase</keyword>
<accession>A0A917AC41</accession>
<dbReference type="InterPro" id="IPR020845">
    <property type="entry name" value="AMP-binding_CS"/>
</dbReference>
<dbReference type="InterPro" id="IPR050237">
    <property type="entry name" value="ATP-dep_AMP-bd_enzyme"/>
</dbReference>
<name>A0A917AC41_9RHOB</name>
<dbReference type="Gene3D" id="3.40.50.12780">
    <property type="entry name" value="N-terminal domain of ligase-like"/>
    <property type="match status" value="1"/>
</dbReference>
<feature type="domain" description="AMP-binding enzyme C-terminal" evidence="2">
    <location>
        <begin position="456"/>
        <end position="532"/>
    </location>
</feature>
<evidence type="ECO:0000313" key="4">
    <source>
        <dbReference type="Proteomes" id="UP000612855"/>
    </source>
</evidence>
<dbReference type="AlphaFoldDB" id="A0A917AC41"/>
<evidence type="ECO:0000259" key="2">
    <source>
        <dbReference type="Pfam" id="PF13193"/>
    </source>
</evidence>
<organism evidence="3 4">
    <name type="scientific">Primorskyibacter flagellatus</name>
    <dbReference type="NCBI Taxonomy" id="1387277"/>
    <lineage>
        <taxon>Bacteria</taxon>
        <taxon>Pseudomonadati</taxon>
        <taxon>Pseudomonadota</taxon>
        <taxon>Alphaproteobacteria</taxon>
        <taxon>Rhodobacterales</taxon>
        <taxon>Roseobacteraceae</taxon>
        <taxon>Primorskyibacter</taxon>
    </lineage>
</organism>
<dbReference type="PANTHER" id="PTHR43767:SF1">
    <property type="entry name" value="NONRIBOSOMAL PEPTIDE SYNTHASE PES1 (EUROFUNG)-RELATED"/>
    <property type="match status" value="1"/>
</dbReference>
<evidence type="ECO:0000259" key="1">
    <source>
        <dbReference type="Pfam" id="PF00501"/>
    </source>
</evidence>
<comment type="caution">
    <text evidence="3">The sequence shown here is derived from an EMBL/GenBank/DDBJ whole genome shotgun (WGS) entry which is preliminary data.</text>
</comment>
<dbReference type="SUPFAM" id="SSF56801">
    <property type="entry name" value="Acetyl-CoA synthetase-like"/>
    <property type="match status" value="1"/>
</dbReference>
<gene>
    <name evidence="3" type="ORF">GCM10011360_31600</name>
</gene>
<keyword evidence="4" id="KW-1185">Reference proteome</keyword>
<dbReference type="InterPro" id="IPR042099">
    <property type="entry name" value="ANL_N_sf"/>
</dbReference>